<accession>A0A8C4NGJ4</accession>
<feature type="region of interest" description="Disordered" evidence="9">
    <location>
        <begin position="476"/>
        <end position="534"/>
    </location>
</feature>
<dbReference type="Ensembl" id="ENSEBUT00000006874.1">
    <property type="protein sequence ID" value="ENSEBUP00000006417.1"/>
    <property type="gene ID" value="ENSEBUG00000004254.1"/>
</dbReference>
<evidence type="ECO:0000256" key="8">
    <source>
        <dbReference type="ARBA" id="ARBA00034143"/>
    </source>
</evidence>
<feature type="compositionally biased region" description="Polar residues" evidence="9">
    <location>
        <begin position="510"/>
        <end position="534"/>
    </location>
</feature>
<dbReference type="InterPro" id="IPR040111">
    <property type="entry name" value="ODAD4"/>
</dbReference>
<keyword evidence="2" id="KW-0963">Cytoplasm</keyword>
<organism evidence="10 11">
    <name type="scientific">Eptatretus burgeri</name>
    <name type="common">Inshore hagfish</name>
    <dbReference type="NCBI Taxonomy" id="7764"/>
    <lineage>
        <taxon>Eukaryota</taxon>
        <taxon>Metazoa</taxon>
        <taxon>Chordata</taxon>
        <taxon>Craniata</taxon>
        <taxon>Vertebrata</taxon>
        <taxon>Cyclostomata</taxon>
        <taxon>Myxini</taxon>
        <taxon>Myxiniformes</taxon>
        <taxon>Myxinidae</taxon>
        <taxon>Eptatretinae</taxon>
        <taxon>Eptatretus</taxon>
    </lineage>
</organism>
<dbReference type="Gene3D" id="1.25.40.10">
    <property type="entry name" value="Tetratricopeptide repeat domain"/>
    <property type="match status" value="2"/>
</dbReference>
<evidence type="ECO:0000256" key="6">
    <source>
        <dbReference type="ARBA" id="ARBA00023273"/>
    </source>
</evidence>
<proteinExistence type="predicted"/>
<keyword evidence="4" id="KW-0802">TPR repeat</keyword>
<evidence type="ECO:0000256" key="3">
    <source>
        <dbReference type="ARBA" id="ARBA00022737"/>
    </source>
</evidence>
<keyword evidence="3" id="KW-0677">Repeat</keyword>
<evidence type="ECO:0000313" key="11">
    <source>
        <dbReference type="Proteomes" id="UP000694388"/>
    </source>
</evidence>
<evidence type="ECO:0000256" key="7">
    <source>
        <dbReference type="ARBA" id="ARBA00034139"/>
    </source>
</evidence>
<name>A0A8C4NGJ4_EPTBU</name>
<keyword evidence="5" id="KW-0206">Cytoskeleton</keyword>
<protein>
    <recommendedName>
        <fullName evidence="7">Outer dynein arm-docking complex subunit 4</fullName>
    </recommendedName>
    <alternativeName>
        <fullName evidence="8">Tetratricopeptide repeat protein 25</fullName>
    </alternativeName>
</protein>
<dbReference type="OMA" id="VMPGCKP"/>
<dbReference type="GeneTree" id="ENSGT00390000007911"/>
<reference evidence="10" key="2">
    <citation type="submission" date="2025-09" db="UniProtKB">
        <authorList>
            <consortium name="Ensembl"/>
        </authorList>
    </citation>
    <scope>IDENTIFICATION</scope>
</reference>
<dbReference type="SUPFAM" id="SSF48452">
    <property type="entry name" value="TPR-like"/>
    <property type="match status" value="2"/>
</dbReference>
<evidence type="ECO:0000313" key="10">
    <source>
        <dbReference type="Ensembl" id="ENSEBUP00000006417.1"/>
    </source>
</evidence>
<dbReference type="GO" id="GO:0005930">
    <property type="term" value="C:axoneme"/>
    <property type="evidence" value="ECO:0007669"/>
    <property type="project" value="UniProtKB-SubCell"/>
</dbReference>
<evidence type="ECO:0000256" key="4">
    <source>
        <dbReference type="ARBA" id="ARBA00022803"/>
    </source>
</evidence>
<dbReference type="InterPro" id="IPR019734">
    <property type="entry name" value="TPR_rpt"/>
</dbReference>
<keyword evidence="6" id="KW-0966">Cell projection</keyword>
<dbReference type="Proteomes" id="UP000694388">
    <property type="component" value="Unplaced"/>
</dbReference>
<dbReference type="FunFam" id="1.25.40.10:FF:000795">
    <property type="entry name" value="Tetratricopeptide repeat protein 25"/>
    <property type="match status" value="1"/>
</dbReference>
<evidence type="ECO:0000256" key="2">
    <source>
        <dbReference type="ARBA" id="ARBA00022490"/>
    </source>
</evidence>
<dbReference type="PANTHER" id="PTHR23040:SF1">
    <property type="entry name" value="OUTER DYNEIN ARM-DOCKING COMPLEX SUBUNIT 4"/>
    <property type="match status" value="1"/>
</dbReference>
<dbReference type="SMART" id="SM00028">
    <property type="entry name" value="TPR"/>
    <property type="match status" value="6"/>
</dbReference>
<evidence type="ECO:0000256" key="5">
    <source>
        <dbReference type="ARBA" id="ARBA00023212"/>
    </source>
</evidence>
<evidence type="ECO:0000256" key="9">
    <source>
        <dbReference type="SAM" id="MobiDB-lite"/>
    </source>
</evidence>
<dbReference type="AlphaFoldDB" id="A0A8C4NGJ4"/>
<evidence type="ECO:0000256" key="1">
    <source>
        <dbReference type="ARBA" id="ARBA00004430"/>
    </source>
</evidence>
<dbReference type="InterPro" id="IPR011990">
    <property type="entry name" value="TPR-like_helical_dom_sf"/>
</dbReference>
<reference evidence="10" key="1">
    <citation type="submission" date="2025-08" db="UniProtKB">
        <authorList>
            <consortium name="Ensembl"/>
        </authorList>
    </citation>
    <scope>IDENTIFICATION</scope>
</reference>
<sequence length="534" mass="60806">MSEEQKESRVPFTVYLSQGKQLALKGDNERAIERYTIGLENKEDDLNLLLDRSKCYLRMGNTVAALNDAETTLQVNKTFLKGLLQKADVLYAMGEFEMALVCFHSGQRIRPELDDFRLGIQKVHETIDNSLGSLSPFRRKNEGKAQIHEIQDKGGNADKDNNENNEHIHRKLLEEFYVDRVFLNNLLKNKDLTTTRSQGDQKFEDLIKTGQEYLDLCSEFWRQQKPLYARVQDRQACQPKNSKGQNPNSNPTSYALQSLKDIDHLLHQDKPKQSLKVAQKVMCFVKRMSDSELPTRNEVLANLHNCIGNALLRLGCIDEAMENHEAELTLAVEYNLEEYRSRALDHISHIYAKTGRFAQAVEVLQERLSFMCSALDSIWLHHELGRCYLELKNFSEARNHGHLSLNEAQKAQDSEWLLNAVVLMANIDMKLEDYHSAILNFELSLNEARALKNNEAEEGILKSLKKAKYALSLKCKDPSGSNQQGNEAHGMDISLGITEKDEENDDINTVPKQQINQEANPVVDASSSSIEDKV</sequence>
<dbReference type="PANTHER" id="PTHR23040">
    <property type="match status" value="1"/>
</dbReference>
<dbReference type="Pfam" id="PF13181">
    <property type="entry name" value="TPR_8"/>
    <property type="match status" value="1"/>
</dbReference>
<keyword evidence="11" id="KW-1185">Reference proteome</keyword>
<comment type="subcellular location">
    <subcellularLocation>
        <location evidence="1">Cytoplasm</location>
        <location evidence="1">Cytoskeleton</location>
        <location evidence="1">Cilium axoneme</location>
    </subcellularLocation>
</comment>